<dbReference type="EMBL" id="JBCGDO010000005">
    <property type="protein sequence ID" value="MEM0542159.1"/>
    <property type="molecule type" value="Genomic_DNA"/>
</dbReference>
<sequence length="1513" mass="170332">MEKIKVNSRYKKIKRIVLRTIAVLLLLLLLLSISLSLPFVQTKIAQYATEKINKDFGTNIAIDEVAITFFGGVKLKKVLILDHHKDTLIYSQRIKTSILSFKNLVDGKLIFGDIRLDDFELNIVSYKNEKDTNLDLFVAAFDDGKPGSGKFLLTSSNIYIKNSHFTLTDYNRENPKDVDFSNLNGHLKTFEIKGANVSTAIKKLSFKDHRGLVVTNLASDFTYTKKKIALENLDLKTEESHIKGQVILKYDRDKKDFSNFNNKVVFDVIMDDSQIATNDIRYFYDEMGKNKIFNLKSKINGTLNDFYLTNLFLKDNNNSVIKGDVNFKNLFPRSPGTFFMKGEFDRITSNYQDLTQLLPNILGKKLPSSLQKFGQFTFVGSTELTQTYINANFVMNTALGLIESDLNMQDIDNIDNAKYIGNVILDDFNIGSLLNRKDVGKVSLNIDIDGKGFTQKLLDTKFIGDISKLTYNGYAYSKLIVDGSFKDPIFVGKVNSNDPNLFMDFEGTVDLRNKATVLDFHTKIDYANLKNLNFINDTISIFKGDIKIQTKGNSIDNLVGDVVLTSFSYQNKKDTYFIDYLTINSAYNELNERNIKITSDGAIEGNVVGKFRFNQLVDMVENSLGSLYTNYKPNNIGSHQYIKFNFEIFSKVIEIFYPEISIATNTILKGNISSDAKDFRLNFSSPQIKYADNTLDNIIVKVDNRNPLYNTYFQLDSIKTKKYKIRDFSIINSISNDTLNFRTEFKGGKKGLDFYNLNLYHTINDENQNVVGFKKSEMQFKDQIWFLNEKQETKNNRVVFDKKLTNFSFENFILSHDDENINFSGFINDGESKDLQITFKNVDLSKVTPDVEKFRFEGDLNGNINFKQNSTVFQPTSSLRIEKLHVNGIEYGDMNLDISGDETLRKFYINSSLENKNVESFSADGTIEIVNNQTLLDVDMSFNNFNLGILGDIGGDAISNIRGFASGNARIDGEIEKLDYNGRLFVSGAGLAIPYLNADYQFEDKTVVDVTENKFIIRESTITDTKFKTKGTLGGFIKHNQFEDWQLDLSLNSDRILVLNTPDSEGAAFYGDAFMNGSATISGPTSGLIIAVNATSAKGTDIKIPINDAVDSDQNDYLHFLTSAEKHNKNKLQATDNRDYDGLELEFNLEITNNANVEVILDRNTGHSMKGSGFGTLLFRINTLGKFEMWGDFSATEGSYNFKYRGLIDKRFDVKKGGYISWAGDPMAATLNLSAVYRVIGGANPSVLLDNAFFNKKVDVDVIIDVKGNLTNPEPDFTINFPNVGSTLKAELQYKLDDKDVRQTQALYLLSTGGFLSQDGVSQSQLSNNLFEKASSIFNDLFSGQDDKLQVGIDYATGDNNPEFQSDGRFGVSLSSRINDRITVNGKVGVPVGGITETAIVGDVEVQYSVNKDGTLNLRVFNKENDINYIGQGVGYTQGIGMNYEVDFDTFKEFVNKIFKNAKLDRVVSKKSELPDSEIENIELDSADDKKNKNKKSKAVEEKPNTEAIPVEE</sequence>
<organism evidence="7 8">
    <name type="scientific">Flavobacterium aureirubrum</name>
    <dbReference type="NCBI Taxonomy" id="3133147"/>
    <lineage>
        <taxon>Bacteria</taxon>
        <taxon>Pseudomonadati</taxon>
        <taxon>Bacteroidota</taxon>
        <taxon>Flavobacteriia</taxon>
        <taxon>Flavobacteriales</taxon>
        <taxon>Flavobacteriaceae</taxon>
        <taxon>Flavobacterium</taxon>
    </lineage>
</organism>
<name>A0ABU9N368_9FLAO</name>
<evidence type="ECO:0000256" key="4">
    <source>
        <dbReference type="ARBA" id="ARBA00023136"/>
    </source>
</evidence>
<evidence type="ECO:0000256" key="3">
    <source>
        <dbReference type="ARBA" id="ARBA00022989"/>
    </source>
</evidence>
<feature type="domain" description="Translocation and assembly module TamB C-terminal" evidence="6">
    <location>
        <begin position="1027"/>
        <end position="1448"/>
    </location>
</feature>
<comment type="subcellular location">
    <subcellularLocation>
        <location evidence="1">Membrane</location>
        <topology evidence="1">Single-pass membrane protein</topology>
    </subcellularLocation>
</comment>
<dbReference type="Proteomes" id="UP001460072">
    <property type="component" value="Unassembled WGS sequence"/>
</dbReference>
<evidence type="ECO:0000259" key="6">
    <source>
        <dbReference type="Pfam" id="PF04357"/>
    </source>
</evidence>
<keyword evidence="8" id="KW-1185">Reference proteome</keyword>
<evidence type="ECO:0000313" key="7">
    <source>
        <dbReference type="EMBL" id="MEM0542159.1"/>
    </source>
</evidence>
<dbReference type="InterPro" id="IPR007452">
    <property type="entry name" value="TamB_C"/>
</dbReference>
<keyword evidence="4" id="KW-0472">Membrane</keyword>
<gene>
    <name evidence="7" type="ORF">WFZ85_06000</name>
</gene>
<dbReference type="Pfam" id="PF04357">
    <property type="entry name" value="TamB"/>
    <property type="match status" value="1"/>
</dbReference>
<keyword evidence="2" id="KW-0812">Transmembrane</keyword>
<evidence type="ECO:0000256" key="2">
    <source>
        <dbReference type="ARBA" id="ARBA00022692"/>
    </source>
</evidence>
<evidence type="ECO:0000256" key="5">
    <source>
        <dbReference type="SAM" id="MobiDB-lite"/>
    </source>
</evidence>
<comment type="caution">
    <text evidence="7">The sequence shown here is derived from an EMBL/GenBank/DDBJ whole genome shotgun (WGS) entry which is preliminary data.</text>
</comment>
<protein>
    <submittedName>
        <fullName evidence="7">Translocation/assembly module TamB domain-containing protein</fullName>
    </submittedName>
</protein>
<reference evidence="7 8" key="1">
    <citation type="submission" date="2024-03" db="EMBL/GenBank/DDBJ databases">
        <title>Two novel species of the genus Flavobacterium exhibiting potentially degradation of complex polysaccharides.</title>
        <authorList>
            <person name="Lian X."/>
        </authorList>
    </citation>
    <scope>NUCLEOTIDE SEQUENCE [LARGE SCALE GENOMIC DNA]</scope>
    <source>
        <strain evidence="8">j3</strain>
    </source>
</reference>
<keyword evidence="3" id="KW-1133">Transmembrane helix</keyword>
<accession>A0ABU9N368</accession>
<dbReference type="RefSeq" id="WP_342695383.1">
    <property type="nucleotide sequence ID" value="NZ_JBCGDO010000005.1"/>
</dbReference>
<proteinExistence type="predicted"/>
<feature type="region of interest" description="Disordered" evidence="5">
    <location>
        <begin position="1478"/>
        <end position="1513"/>
    </location>
</feature>
<evidence type="ECO:0000313" key="8">
    <source>
        <dbReference type="Proteomes" id="UP001460072"/>
    </source>
</evidence>
<evidence type="ECO:0000256" key="1">
    <source>
        <dbReference type="ARBA" id="ARBA00004167"/>
    </source>
</evidence>